<dbReference type="Pfam" id="PF13489">
    <property type="entry name" value="Methyltransf_23"/>
    <property type="match status" value="1"/>
</dbReference>
<dbReference type="InterPro" id="IPR033664">
    <property type="entry name" value="Cmo5U_methylTrfase"/>
</dbReference>
<keyword evidence="1" id="KW-0819">tRNA processing</keyword>
<evidence type="ECO:0000256" key="1">
    <source>
        <dbReference type="HAMAP-Rule" id="MF_02057"/>
    </source>
</evidence>
<dbReference type="SUPFAM" id="SSF53335">
    <property type="entry name" value="S-adenosyl-L-methionine-dependent methyltransferases"/>
    <property type="match status" value="1"/>
</dbReference>
<evidence type="ECO:0000313" key="3">
    <source>
        <dbReference type="Proteomes" id="UP000520876"/>
    </source>
</evidence>
<dbReference type="Proteomes" id="UP000520876">
    <property type="component" value="Unassembled WGS sequence"/>
</dbReference>
<dbReference type="PANTHER" id="PTHR43861">
    <property type="entry name" value="TRANS-ACONITATE 2-METHYLTRANSFERASE-RELATED"/>
    <property type="match status" value="1"/>
</dbReference>
<keyword evidence="3" id="KW-1185">Reference proteome</keyword>
<proteinExistence type="inferred from homology"/>
<comment type="function">
    <text evidence="1">Catalyzes the methylation of 5-carboxymethoxyuridine (cmo5U) to form 5-methoxycarbonylmethoxyuridine (mcmo5U) at position 34 in tRNAs.</text>
</comment>
<evidence type="ECO:0000313" key="2">
    <source>
        <dbReference type="EMBL" id="NYT71589.1"/>
    </source>
</evidence>
<keyword evidence="1 2" id="KW-0808">Transferase</keyword>
<accession>A0A7Z0SNI2</accession>
<dbReference type="InterPro" id="IPR029063">
    <property type="entry name" value="SAM-dependent_MTases_sf"/>
</dbReference>
<dbReference type="GO" id="GO:0032259">
    <property type="term" value="P:methylation"/>
    <property type="evidence" value="ECO:0007669"/>
    <property type="project" value="UniProtKB-KW"/>
</dbReference>
<dbReference type="EC" id="2.1.1.-" evidence="1"/>
<dbReference type="Gene3D" id="3.40.50.150">
    <property type="entry name" value="Vaccinia Virus protein VP39"/>
    <property type="match status" value="1"/>
</dbReference>
<feature type="binding site" evidence="1">
    <location>
        <position position="89"/>
    </location>
    <ligand>
        <name>S-adenosyl-L-methionine</name>
        <dbReference type="ChEBI" id="CHEBI:59789"/>
    </ligand>
</feature>
<comment type="caution">
    <text evidence="1">Lacks conserved residue(s) required for the propagation of feature annotation.</text>
</comment>
<keyword evidence="1" id="KW-0949">S-adenosyl-L-methionine</keyword>
<feature type="binding site" evidence="1">
    <location>
        <begin position="68"/>
        <end position="69"/>
    </location>
    <ligand>
        <name>S-adenosyl-L-methionine</name>
        <dbReference type="ChEBI" id="CHEBI:59789"/>
    </ligand>
</feature>
<dbReference type="GO" id="GO:0006400">
    <property type="term" value="P:tRNA modification"/>
    <property type="evidence" value="ECO:0007669"/>
    <property type="project" value="UniProtKB-UniRule"/>
</dbReference>
<feature type="binding site" evidence="1">
    <location>
        <position position="45"/>
    </location>
    <ligand>
        <name>S-adenosyl-L-methionine</name>
        <dbReference type="ChEBI" id="CHEBI:59789"/>
    </ligand>
</feature>
<dbReference type="HAMAP" id="MF_02057">
    <property type="entry name" value="tRNA_methyltr_CmoM"/>
    <property type="match status" value="1"/>
</dbReference>
<gene>
    <name evidence="1" type="primary">cmoM</name>
    <name evidence="2" type="ORF">HZU72_04005</name>
</gene>
<comment type="caution">
    <text evidence="2">The sequence shown here is derived from an EMBL/GenBank/DDBJ whole genome shotgun (WGS) entry which is preliminary data.</text>
</comment>
<dbReference type="AlphaFoldDB" id="A0A7Z0SNI2"/>
<name>A0A7Z0SNI2_9GAMM</name>
<protein>
    <recommendedName>
        <fullName evidence="1">tRNA 5-carboxymethoxyuridine methyltransferase</fullName>
        <ecNumber evidence="1">2.1.1.-</ecNumber>
    </recommendedName>
    <alternativeName>
        <fullName evidence="1">cmo5U methyltransferase</fullName>
    </alternativeName>
</protein>
<dbReference type="GO" id="GO:0097697">
    <property type="term" value="F:tRNA (5-carboxymethoxyuridine(34)-5-O)-methyltransferase activity"/>
    <property type="evidence" value="ECO:0007669"/>
    <property type="project" value="UniProtKB-UniRule"/>
</dbReference>
<dbReference type="EMBL" id="JACCGK010000003">
    <property type="protein sequence ID" value="NYT71589.1"/>
    <property type="molecule type" value="Genomic_DNA"/>
</dbReference>
<sequence length="279" mass="31327">MPSNPKSIHSQSRSYELTPSGDRYFDGLAEKFSRSLYQAPRGELRLAMLDYLLPEMLNLEWQCVLDVGGGLGQQAAWFAERGHRVTMTEPSADMLSYAKNWHRNVKTLPEEAITYLQAPLQRLTEQAPGPWSLITCHAVLEWLGDPQAALATLSDLLAPGGQLSLMVFNRDALRFSNAVKGNLEKALSDRLAGKGKRQRLTPISPVSHAEIEQWSADNGLVIDAVAGIRVFQDFLRHPPATPAEIETLLALEKKYCRHDPHWRLGRYLLYTLTKPEIVE</sequence>
<keyword evidence="1 2" id="KW-0489">Methyltransferase</keyword>
<comment type="catalytic activity">
    <reaction evidence="1">
        <text>5-carboxymethoxyuridine(34) in tRNA + S-adenosyl-L-methionine = 5-methoxycarbonylmethoxyuridine(34) in tRNA + S-adenosyl-L-homocysteine</text>
        <dbReference type="Rhea" id="RHEA:54080"/>
        <dbReference type="Rhea" id="RHEA-COMP:13383"/>
        <dbReference type="Rhea" id="RHEA-COMP:13781"/>
        <dbReference type="ChEBI" id="CHEBI:57856"/>
        <dbReference type="ChEBI" id="CHEBI:59789"/>
        <dbReference type="ChEBI" id="CHEBI:136879"/>
        <dbReference type="ChEBI" id="CHEBI:138053"/>
    </reaction>
</comment>
<dbReference type="RefSeq" id="WP_180090645.1">
    <property type="nucleotide sequence ID" value="NZ_CAXAZJ010000005.1"/>
</dbReference>
<comment type="similarity">
    <text evidence="1">Belongs to the class I-like SAM-binding methyltransferase superfamily. CmoM family.</text>
</comment>
<reference evidence="2 3" key="1">
    <citation type="submission" date="2020-07" db="EMBL/GenBank/DDBJ databases">
        <title>Halomonas sp. QX-2 draft genome sequence.</title>
        <authorList>
            <person name="Qiu X."/>
        </authorList>
    </citation>
    <scope>NUCLEOTIDE SEQUENCE [LARGE SCALE GENOMIC DNA]</scope>
    <source>
        <strain evidence="2 3">QX-2</strain>
    </source>
</reference>
<organism evidence="2 3">
    <name type="scientific">Vreelandella sedimenti</name>
    <dbReference type="NCBI Taxonomy" id="2729618"/>
    <lineage>
        <taxon>Bacteria</taxon>
        <taxon>Pseudomonadati</taxon>
        <taxon>Pseudomonadota</taxon>
        <taxon>Gammaproteobacteria</taxon>
        <taxon>Oceanospirillales</taxon>
        <taxon>Halomonadaceae</taxon>
        <taxon>Vreelandella</taxon>
    </lineage>
</organism>
<feature type="binding site" evidence="1">
    <location>
        <position position="137"/>
    </location>
    <ligand>
        <name>S-adenosyl-L-methionine</name>
        <dbReference type="ChEBI" id="CHEBI:59789"/>
    </ligand>
</feature>
<dbReference type="CDD" id="cd02440">
    <property type="entry name" value="AdoMet_MTases"/>
    <property type="match status" value="1"/>
</dbReference>